<reference evidence="3" key="1">
    <citation type="submission" date="2016-10" db="EMBL/GenBank/DDBJ databases">
        <authorList>
            <person name="Varghese N."/>
            <person name="Submissions S."/>
        </authorList>
    </citation>
    <scope>NUCLEOTIDE SEQUENCE [LARGE SCALE GENOMIC DNA]</scope>
    <source>
        <strain evidence="3">DSM 23095</strain>
    </source>
</reference>
<evidence type="ECO:0000313" key="2">
    <source>
        <dbReference type="EMBL" id="SDD13434.1"/>
    </source>
</evidence>
<dbReference type="RefSeq" id="WP_087939364.1">
    <property type="nucleotide sequence ID" value="NZ_FNAC01000016.1"/>
</dbReference>
<dbReference type="AlphaFoldDB" id="A0A1G6S9U4"/>
<dbReference type="SMART" id="SM00530">
    <property type="entry name" value="HTH_XRE"/>
    <property type="match status" value="1"/>
</dbReference>
<evidence type="ECO:0000313" key="3">
    <source>
        <dbReference type="Proteomes" id="UP000199060"/>
    </source>
</evidence>
<dbReference type="Pfam" id="PF01381">
    <property type="entry name" value="HTH_3"/>
    <property type="match status" value="1"/>
</dbReference>
<sequence>MKNKDEQFEEFKKDQLQKLAARIKQLRIQKGYTSYEYFAYDHNIPRAQYGRYEKGEDLKFSSLLKILKGLDISIKEFFDEGFTEQT</sequence>
<dbReference type="Gene3D" id="1.10.260.40">
    <property type="entry name" value="lambda repressor-like DNA-binding domains"/>
    <property type="match status" value="1"/>
</dbReference>
<name>A0A1G6S9U4_9BACT</name>
<dbReference type="CDD" id="cd00093">
    <property type="entry name" value="HTH_XRE"/>
    <property type="match status" value="1"/>
</dbReference>
<keyword evidence="3" id="KW-1185">Reference proteome</keyword>
<dbReference type="SUPFAM" id="SSF47413">
    <property type="entry name" value="lambda repressor-like DNA-binding domains"/>
    <property type="match status" value="1"/>
</dbReference>
<accession>A0A1G6S9U4</accession>
<feature type="domain" description="HTH cro/C1-type" evidence="1">
    <location>
        <begin position="23"/>
        <end position="77"/>
    </location>
</feature>
<dbReference type="GO" id="GO:0003677">
    <property type="term" value="F:DNA binding"/>
    <property type="evidence" value="ECO:0007669"/>
    <property type="project" value="InterPro"/>
</dbReference>
<dbReference type="Proteomes" id="UP000199060">
    <property type="component" value="Unassembled WGS sequence"/>
</dbReference>
<proteinExistence type="predicted"/>
<protein>
    <submittedName>
        <fullName evidence="2">Helix-turn-helix domain-containing protein</fullName>
    </submittedName>
</protein>
<gene>
    <name evidence="2" type="ORF">SAMN04488104_101611</name>
</gene>
<organism evidence="2 3">
    <name type="scientific">Algoriphagus faecimaris</name>
    <dbReference type="NCBI Taxonomy" id="686796"/>
    <lineage>
        <taxon>Bacteria</taxon>
        <taxon>Pseudomonadati</taxon>
        <taxon>Bacteroidota</taxon>
        <taxon>Cytophagia</taxon>
        <taxon>Cytophagales</taxon>
        <taxon>Cyclobacteriaceae</taxon>
        <taxon>Algoriphagus</taxon>
    </lineage>
</organism>
<dbReference type="OrthoDB" id="674942at2"/>
<dbReference type="STRING" id="686796.SAMN04488104_101611"/>
<dbReference type="EMBL" id="FNAC01000016">
    <property type="protein sequence ID" value="SDD13434.1"/>
    <property type="molecule type" value="Genomic_DNA"/>
</dbReference>
<dbReference type="InterPro" id="IPR001387">
    <property type="entry name" value="Cro/C1-type_HTH"/>
</dbReference>
<dbReference type="PROSITE" id="PS50943">
    <property type="entry name" value="HTH_CROC1"/>
    <property type="match status" value="1"/>
</dbReference>
<evidence type="ECO:0000259" key="1">
    <source>
        <dbReference type="PROSITE" id="PS50943"/>
    </source>
</evidence>
<dbReference type="InterPro" id="IPR010982">
    <property type="entry name" value="Lambda_DNA-bd_dom_sf"/>
</dbReference>